<evidence type="ECO:0000259" key="8">
    <source>
        <dbReference type="Pfam" id="PF01435"/>
    </source>
</evidence>
<organism evidence="9 10">
    <name type="scientific">Stackebrandtia endophytica</name>
    <dbReference type="NCBI Taxonomy" id="1496996"/>
    <lineage>
        <taxon>Bacteria</taxon>
        <taxon>Bacillati</taxon>
        <taxon>Actinomycetota</taxon>
        <taxon>Actinomycetes</taxon>
        <taxon>Glycomycetales</taxon>
        <taxon>Glycomycetaceae</taxon>
        <taxon>Stackebrandtia</taxon>
    </lineage>
</organism>
<dbReference type="GO" id="GO:0006508">
    <property type="term" value="P:proteolysis"/>
    <property type="evidence" value="ECO:0007669"/>
    <property type="project" value="UniProtKB-KW"/>
</dbReference>
<keyword evidence="4 6" id="KW-0862">Zinc</keyword>
<evidence type="ECO:0000256" key="3">
    <source>
        <dbReference type="ARBA" id="ARBA00022801"/>
    </source>
</evidence>
<dbReference type="RefSeq" id="WP_142044321.1">
    <property type="nucleotide sequence ID" value="NZ_JBHTGS010000002.1"/>
</dbReference>
<evidence type="ECO:0000256" key="5">
    <source>
        <dbReference type="ARBA" id="ARBA00023049"/>
    </source>
</evidence>
<dbReference type="OrthoDB" id="9785340at2"/>
<keyword evidence="5 6" id="KW-0482">Metalloprotease</keyword>
<feature type="domain" description="Peptidase M48" evidence="8">
    <location>
        <begin position="164"/>
        <end position="204"/>
    </location>
</feature>
<reference evidence="9 10" key="1">
    <citation type="submission" date="2019-06" db="EMBL/GenBank/DDBJ databases">
        <title>Sequencing the genomes of 1000 actinobacteria strains.</title>
        <authorList>
            <person name="Klenk H.-P."/>
        </authorList>
    </citation>
    <scope>NUCLEOTIDE SEQUENCE [LARGE SCALE GENOMIC DNA]</scope>
    <source>
        <strain evidence="9 10">DSM 45928</strain>
    </source>
</reference>
<feature type="transmembrane region" description="Helical" evidence="7">
    <location>
        <begin position="96"/>
        <end position="116"/>
    </location>
</feature>
<keyword evidence="7" id="KW-1133">Transmembrane helix</keyword>
<dbReference type="Pfam" id="PF01435">
    <property type="entry name" value="Peptidase_M48"/>
    <property type="match status" value="1"/>
</dbReference>
<dbReference type="GO" id="GO:0046872">
    <property type="term" value="F:metal ion binding"/>
    <property type="evidence" value="ECO:0007669"/>
    <property type="project" value="UniProtKB-KW"/>
</dbReference>
<evidence type="ECO:0000313" key="9">
    <source>
        <dbReference type="EMBL" id="TQL79197.1"/>
    </source>
</evidence>
<gene>
    <name evidence="9" type="ORF">FB566_4798</name>
</gene>
<dbReference type="InterPro" id="IPR052173">
    <property type="entry name" value="Beta-lactam_resp_regulator"/>
</dbReference>
<dbReference type="Gene3D" id="3.30.2010.10">
    <property type="entry name" value="Metalloproteases ('zincins'), catalytic domain"/>
    <property type="match status" value="1"/>
</dbReference>
<dbReference type="CDD" id="cd07326">
    <property type="entry name" value="M56_BlaR1_MecR1_like"/>
    <property type="match status" value="1"/>
</dbReference>
<keyword evidence="7" id="KW-0472">Membrane</keyword>
<comment type="cofactor">
    <cofactor evidence="6">
        <name>Zn(2+)</name>
        <dbReference type="ChEBI" id="CHEBI:29105"/>
    </cofactor>
    <text evidence="6">Binds 1 zinc ion per subunit.</text>
</comment>
<dbReference type="PANTHER" id="PTHR34978">
    <property type="entry name" value="POSSIBLE SENSOR-TRANSDUCER PROTEIN BLAR"/>
    <property type="match status" value="1"/>
</dbReference>
<evidence type="ECO:0000313" key="10">
    <source>
        <dbReference type="Proteomes" id="UP000317043"/>
    </source>
</evidence>
<dbReference type="AlphaFoldDB" id="A0A543B2Z2"/>
<keyword evidence="3 6" id="KW-0378">Hydrolase</keyword>
<dbReference type="GO" id="GO:0004222">
    <property type="term" value="F:metalloendopeptidase activity"/>
    <property type="evidence" value="ECO:0007669"/>
    <property type="project" value="InterPro"/>
</dbReference>
<sequence>MSTLTILIVTLSLAVALLGPVPAMLERARWPSREPRAALVLWQAIGLAGGIAVLTAAMALALAPLHSSPVVAAILFATNVLSGDLTGGLGAAHLSLLVIALIMTARLAGVLPVTIWRTWQARHRHRDMVGLVSQPWPAARPGHGHVLDHPVAAVYCLPGRVSRGRPRVVFTTGALEQLDDGELAAVLEHEHAHLTERHDLVALPFLAWVTAFPWFPGVRRAKASVAVLLELVADDRAARAADPAALASALARIGRADTATPAGALAITGTGVLLRVRRLLDPPRRSKSWRGAAYAMAAVLVSLPAVVMFPW</sequence>
<protein>
    <submittedName>
        <fullName evidence="9">Zn-dependent protease with chaperone function</fullName>
    </submittedName>
</protein>
<evidence type="ECO:0000256" key="1">
    <source>
        <dbReference type="ARBA" id="ARBA00022670"/>
    </source>
</evidence>
<feature type="transmembrane region" description="Helical" evidence="7">
    <location>
        <begin position="39"/>
        <end position="63"/>
    </location>
</feature>
<feature type="transmembrane region" description="Helical" evidence="7">
    <location>
        <begin position="291"/>
        <end position="309"/>
    </location>
</feature>
<evidence type="ECO:0000256" key="4">
    <source>
        <dbReference type="ARBA" id="ARBA00022833"/>
    </source>
</evidence>
<dbReference type="InterPro" id="IPR001915">
    <property type="entry name" value="Peptidase_M48"/>
</dbReference>
<evidence type="ECO:0000256" key="2">
    <source>
        <dbReference type="ARBA" id="ARBA00022723"/>
    </source>
</evidence>
<name>A0A543B2Z2_9ACTN</name>
<dbReference type="Proteomes" id="UP000317043">
    <property type="component" value="Unassembled WGS sequence"/>
</dbReference>
<evidence type="ECO:0000256" key="7">
    <source>
        <dbReference type="SAM" id="Phobius"/>
    </source>
</evidence>
<dbReference type="PANTHER" id="PTHR34978:SF3">
    <property type="entry name" value="SLR0241 PROTEIN"/>
    <property type="match status" value="1"/>
</dbReference>
<keyword evidence="2" id="KW-0479">Metal-binding</keyword>
<comment type="similarity">
    <text evidence="6">Belongs to the peptidase M48 family.</text>
</comment>
<keyword evidence="10" id="KW-1185">Reference proteome</keyword>
<keyword evidence="7" id="KW-0812">Transmembrane</keyword>
<evidence type="ECO:0000256" key="6">
    <source>
        <dbReference type="RuleBase" id="RU003983"/>
    </source>
</evidence>
<comment type="caution">
    <text evidence="9">The sequence shown here is derived from an EMBL/GenBank/DDBJ whole genome shotgun (WGS) entry which is preliminary data.</text>
</comment>
<dbReference type="InParanoid" id="A0A543B2Z2"/>
<dbReference type="EMBL" id="VFOW01000001">
    <property type="protein sequence ID" value="TQL79197.1"/>
    <property type="molecule type" value="Genomic_DNA"/>
</dbReference>
<keyword evidence="1 6" id="KW-0645">Protease</keyword>
<accession>A0A543B2Z2</accession>
<proteinExistence type="inferred from homology"/>